<evidence type="ECO:0000256" key="4">
    <source>
        <dbReference type="ARBA" id="ARBA00022574"/>
    </source>
</evidence>
<evidence type="ECO:0000256" key="5">
    <source>
        <dbReference type="ARBA" id="ARBA00022737"/>
    </source>
</evidence>
<dbReference type="AlphaFoldDB" id="A0A397TTY1"/>
<keyword evidence="4" id="KW-0853">WD repeat</keyword>
<dbReference type="GO" id="GO:0015031">
    <property type="term" value="P:protein transport"/>
    <property type="evidence" value="ECO:0007669"/>
    <property type="project" value="UniProtKB-KW"/>
</dbReference>
<keyword evidence="8" id="KW-0906">Nuclear pore complex</keyword>
<sequence>MEEVGITNTGTVNKRPNPHNKWIPFEVLHGHDDAIHVVSWAPNMGSLSDSSRSYHLIATSSKDHEVGIFKLSNKPDGYSIENIAMLLDHGVEVWKVEWNITGTILSGDDGKVRLWKFSHHDEWKCMRVISYERQNDNMEM</sequence>
<dbReference type="GO" id="GO:0051028">
    <property type="term" value="P:mRNA transport"/>
    <property type="evidence" value="ECO:0007669"/>
    <property type="project" value="UniProtKB-KW"/>
</dbReference>
<evidence type="ECO:0000256" key="7">
    <source>
        <dbReference type="ARBA" id="ARBA00022927"/>
    </source>
</evidence>
<keyword evidence="6" id="KW-0509">mRNA transport</keyword>
<dbReference type="SMART" id="SM00320">
    <property type="entry name" value="WD40"/>
    <property type="match status" value="2"/>
</dbReference>
<keyword evidence="9" id="KW-0539">Nucleus</keyword>
<keyword evidence="3" id="KW-0813">Transport</keyword>
<evidence type="ECO:0000256" key="3">
    <source>
        <dbReference type="ARBA" id="ARBA00022448"/>
    </source>
</evidence>
<keyword evidence="8" id="KW-0811">Translocation</keyword>
<comment type="caution">
    <text evidence="10">The sequence shown here is derived from an EMBL/GenBank/DDBJ whole genome shotgun (WGS) entry which is preliminary data.</text>
</comment>
<keyword evidence="7" id="KW-0653">Protein transport</keyword>
<dbReference type="GO" id="GO:0031080">
    <property type="term" value="C:nuclear pore outer ring"/>
    <property type="evidence" value="ECO:0007669"/>
    <property type="project" value="TreeGrafter"/>
</dbReference>
<evidence type="ECO:0000256" key="6">
    <source>
        <dbReference type="ARBA" id="ARBA00022816"/>
    </source>
</evidence>
<keyword evidence="11" id="KW-1185">Reference proteome</keyword>
<dbReference type="EMBL" id="QKWP01006734">
    <property type="protein sequence ID" value="RIA99857.1"/>
    <property type="molecule type" value="Genomic_DNA"/>
</dbReference>
<dbReference type="GO" id="GO:1904263">
    <property type="term" value="P:positive regulation of TORC1 signaling"/>
    <property type="evidence" value="ECO:0007669"/>
    <property type="project" value="TreeGrafter"/>
</dbReference>
<evidence type="ECO:0000256" key="9">
    <source>
        <dbReference type="ARBA" id="ARBA00023242"/>
    </source>
</evidence>
<proteinExistence type="inferred from homology"/>
<dbReference type="PANTHER" id="PTHR11024:SF3">
    <property type="entry name" value="NUCLEOPORIN SEH1"/>
    <property type="match status" value="1"/>
</dbReference>
<evidence type="ECO:0000313" key="10">
    <source>
        <dbReference type="EMBL" id="RIA99857.1"/>
    </source>
</evidence>
<protein>
    <recommendedName>
        <fullName evidence="12">WD40-repeat-containing domain protein</fullName>
    </recommendedName>
</protein>
<comment type="similarity">
    <text evidence="2">Belongs to the WD repeat SEC13 family.</text>
</comment>
<dbReference type="OrthoDB" id="5566198at2759"/>
<dbReference type="Proteomes" id="UP000266673">
    <property type="component" value="Unassembled WGS sequence"/>
</dbReference>
<dbReference type="SUPFAM" id="SSF50978">
    <property type="entry name" value="WD40 repeat-like"/>
    <property type="match status" value="1"/>
</dbReference>
<dbReference type="STRING" id="44941.A0A397TTY1"/>
<reference evidence="10 11" key="1">
    <citation type="submission" date="2018-06" db="EMBL/GenBank/DDBJ databases">
        <title>Comparative genomics reveals the genomic features of Rhizophagus irregularis, R. cerebriforme, R. diaphanum and Gigaspora rosea, and their symbiotic lifestyle signature.</title>
        <authorList>
            <person name="Morin E."/>
            <person name="San Clemente H."/>
            <person name="Chen E.C.H."/>
            <person name="De La Providencia I."/>
            <person name="Hainaut M."/>
            <person name="Kuo A."/>
            <person name="Kohler A."/>
            <person name="Murat C."/>
            <person name="Tang N."/>
            <person name="Roy S."/>
            <person name="Loubradou J."/>
            <person name="Henrissat B."/>
            <person name="Grigoriev I.V."/>
            <person name="Corradi N."/>
            <person name="Roux C."/>
            <person name="Martin F.M."/>
        </authorList>
    </citation>
    <scope>NUCLEOTIDE SEQUENCE [LARGE SCALE GENOMIC DNA]</scope>
    <source>
        <strain evidence="10 11">DAOM 194757</strain>
    </source>
</reference>
<evidence type="ECO:0000256" key="8">
    <source>
        <dbReference type="ARBA" id="ARBA00023132"/>
    </source>
</evidence>
<dbReference type="Gene3D" id="2.130.10.10">
    <property type="entry name" value="YVTN repeat-like/Quinoprotein amine dehydrogenase"/>
    <property type="match status" value="1"/>
</dbReference>
<comment type="subcellular location">
    <subcellularLocation>
        <location evidence="1">Nucleus</location>
        <location evidence="1">Nuclear pore complex</location>
    </subcellularLocation>
</comment>
<dbReference type="InterPro" id="IPR036322">
    <property type="entry name" value="WD40_repeat_dom_sf"/>
</dbReference>
<dbReference type="PANTHER" id="PTHR11024">
    <property type="entry name" value="NUCLEAR PORE COMPLEX PROTEIN SEC13 / SEH1 FAMILY MEMBER"/>
    <property type="match status" value="1"/>
</dbReference>
<dbReference type="InterPro" id="IPR015943">
    <property type="entry name" value="WD40/YVTN_repeat-like_dom_sf"/>
</dbReference>
<dbReference type="GO" id="GO:0005198">
    <property type="term" value="F:structural molecule activity"/>
    <property type="evidence" value="ECO:0007669"/>
    <property type="project" value="InterPro"/>
</dbReference>
<organism evidence="10 11">
    <name type="scientific">Gigaspora rosea</name>
    <dbReference type="NCBI Taxonomy" id="44941"/>
    <lineage>
        <taxon>Eukaryota</taxon>
        <taxon>Fungi</taxon>
        <taxon>Fungi incertae sedis</taxon>
        <taxon>Mucoromycota</taxon>
        <taxon>Glomeromycotina</taxon>
        <taxon>Glomeromycetes</taxon>
        <taxon>Diversisporales</taxon>
        <taxon>Gigasporaceae</taxon>
        <taxon>Gigaspora</taxon>
    </lineage>
</organism>
<dbReference type="GO" id="GO:0035859">
    <property type="term" value="C:Seh1-associated complex"/>
    <property type="evidence" value="ECO:0007669"/>
    <property type="project" value="TreeGrafter"/>
</dbReference>
<accession>A0A397TTY1</accession>
<evidence type="ECO:0000256" key="2">
    <source>
        <dbReference type="ARBA" id="ARBA00010102"/>
    </source>
</evidence>
<keyword evidence="5" id="KW-0677">Repeat</keyword>
<dbReference type="GO" id="GO:0034198">
    <property type="term" value="P:cellular response to amino acid starvation"/>
    <property type="evidence" value="ECO:0007669"/>
    <property type="project" value="TreeGrafter"/>
</dbReference>
<dbReference type="Pfam" id="PF00400">
    <property type="entry name" value="WD40"/>
    <property type="match status" value="1"/>
</dbReference>
<dbReference type="InterPro" id="IPR001680">
    <property type="entry name" value="WD40_rpt"/>
</dbReference>
<evidence type="ECO:0000256" key="1">
    <source>
        <dbReference type="ARBA" id="ARBA00004567"/>
    </source>
</evidence>
<dbReference type="InterPro" id="IPR037363">
    <property type="entry name" value="Sec13/Seh1_fam"/>
</dbReference>
<gene>
    <name evidence="10" type="ORF">C2G38_2257004</name>
</gene>
<name>A0A397TTY1_9GLOM</name>
<evidence type="ECO:0008006" key="12">
    <source>
        <dbReference type="Google" id="ProtNLM"/>
    </source>
</evidence>
<evidence type="ECO:0000313" key="11">
    <source>
        <dbReference type="Proteomes" id="UP000266673"/>
    </source>
</evidence>